<sequence>MHPMKTTRKHLLTAAIAATLPLGALAEAPPDDPGGMINVANIYFTLDAVTWDTSKWNWKANHDMLFMDHLIMGDLQYGPRGSNENDFIAQAFIPEQHYTGDLAESWEVKKDPLRIEFTLREGVYWQAKEGVMERREVVAEDIINHFETMKASDRYIPTYWDFIDEWKAEGDRKVVAYLNEFNGNWGYRIGWGYYDGIMPPEWHNLSGEQRADWRNATGTGPYMLTEVNRGREQVYKANEDYWDTTTIDGKTYDLPLNDGVVYNIIKDEASSIAALRSGQVDIHESVRWQFVDELKKTAPDLKFKSALRTEGTYIALRTDKEPFNDVRVRRAMNLAVDQRAIQQSLLNGEGALLNYPFSQRWESLYTPLEELSEEAQAMFGHDPEKAKALLAEAGYPDGLEFDLQVCSCDPYHVDMVAMLQAYYQMAGITMNIKTLEYGAFRSQMRDENQADGYLMDNGEGNPFSVLRKSYLTDQTWNPSFYADETFDKMWNTALHETDVEKQNEMLREMNEYIIEEAVPQVWLPTQEFYIAWWPWVKNYHGELRVGAVRPAPIYARIWIDEELKEEMGY</sequence>
<feature type="domain" description="Solute-binding protein family 5" evidence="6">
    <location>
        <begin position="98"/>
        <end position="460"/>
    </location>
</feature>
<dbReference type="InterPro" id="IPR000914">
    <property type="entry name" value="SBP_5_dom"/>
</dbReference>
<dbReference type="GO" id="GO:1904680">
    <property type="term" value="F:peptide transmembrane transporter activity"/>
    <property type="evidence" value="ECO:0007669"/>
    <property type="project" value="TreeGrafter"/>
</dbReference>
<keyword evidence="8" id="KW-1185">Reference proteome</keyword>
<evidence type="ECO:0000256" key="2">
    <source>
        <dbReference type="ARBA" id="ARBA00005695"/>
    </source>
</evidence>
<gene>
    <name evidence="7" type="ORF">SAMN04487962_10249</name>
</gene>
<feature type="chain" id="PRO_5011772470" evidence="5">
    <location>
        <begin position="27"/>
        <end position="569"/>
    </location>
</feature>
<keyword evidence="3" id="KW-0813">Transport</keyword>
<evidence type="ECO:0000256" key="4">
    <source>
        <dbReference type="ARBA" id="ARBA00022729"/>
    </source>
</evidence>
<keyword evidence="4 5" id="KW-0732">Signal</keyword>
<dbReference type="Pfam" id="PF00496">
    <property type="entry name" value="SBP_bac_5"/>
    <property type="match status" value="1"/>
</dbReference>
<dbReference type="CDD" id="cd00995">
    <property type="entry name" value="PBP2_NikA_DppA_OppA_like"/>
    <property type="match status" value="1"/>
</dbReference>
<dbReference type="AlphaFoldDB" id="A0A1H9ZTS7"/>
<organism evidence="7 8">
    <name type="scientific">Marinobacter segnicrescens</name>
    <dbReference type="NCBI Taxonomy" id="430453"/>
    <lineage>
        <taxon>Bacteria</taxon>
        <taxon>Pseudomonadati</taxon>
        <taxon>Pseudomonadota</taxon>
        <taxon>Gammaproteobacteria</taxon>
        <taxon>Pseudomonadales</taxon>
        <taxon>Marinobacteraceae</taxon>
        <taxon>Marinobacter</taxon>
    </lineage>
</organism>
<evidence type="ECO:0000259" key="6">
    <source>
        <dbReference type="Pfam" id="PF00496"/>
    </source>
</evidence>
<dbReference type="GO" id="GO:0030313">
    <property type="term" value="C:cell envelope"/>
    <property type="evidence" value="ECO:0007669"/>
    <property type="project" value="UniProtKB-SubCell"/>
</dbReference>
<dbReference type="Gene3D" id="3.10.105.10">
    <property type="entry name" value="Dipeptide-binding Protein, Domain 3"/>
    <property type="match status" value="1"/>
</dbReference>
<dbReference type="Gene3D" id="3.40.190.10">
    <property type="entry name" value="Periplasmic binding protein-like II"/>
    <property type="match status" value="1"/>
</dbReference>
<dbReference type="InterPro" id="IPR039424">
    <property type="entry name" value="SBP_5"/>
</dbReference>
<accession>A0A1H9ZTS7</accession>
<evidence type="ECO:0000256" key="1">
    <source>
        <dbReference type="ARBA" id="ARBA00004196"/>
    </source>
</evidence>
<protein>
    <submittedName>
        <fullName evidence="7">Peptide/nickel transport system substrate-binding protein</fullName>
    </submittedName>
</protein>
<name>A0A1H9ZTS7_9GAMM</name>
<dbReference type="GO" id="GO:0015833">
    <property type="term" value="P:peptide transport"/>
    <property type="evidence" value="ECO:0007669"/>
    <property type="project" value="TreeGrafter"/>
</dbReference>
<dbReference type="EMBL" id="FOHZ01000002">
    <property type="protein sequence ID" value="SES85178.1"/>
    <property type="molecule type" value="Genomic_DNA"/>
</dbReference>
<feature type="signal peptide" evidence="5">
    <location>
        <begin position="1"/>
        <end position="26"/>
    </location>
</feature>
<evidence type="ECO:0000313" key="7">
    <source>
        <dbReference type="EMBL" id="SES85178.1"/>
    </source>
</evidence>
<dbReference type="PANTHER" id="PTHR30290">
    <property type="entry name" value="PERIPLASMIC BINDING COMPONENT OF ABC TRANSPORTER"/>
    <property type="match status" value="1"/>
</dbReference>
<evidence type="ECO:0000313" key="8">
    <source>
        <dbReference type="Proteomes" id="UP000198762"/>
    </source>
</evidence>
<proteinExistence type="inferred from homology"/>
<dbReference type="PANTHER" id="PTHR30290:SF10">
    <property type="entry name" value="PERIPLASMIC OLIGOPEPTIDE-BINDING PROTEIN-RELATED"/>
    <property type="match status" value="1"/>
</dbReference>
<comment type="subcellular location">
    <subcellularLocation>
        <location evidence="1">Cell envelope</location>
    </subcellularLocation>
</comment>
<dbReference type="STRING" id="430453.SAMN04487962_10249"/>
<evidence type="ECO:0000256" key="5">
    <source>
        <dbReference type="SAM" id="SignalP"/>
    </source>
</evidence>
<comment type="similarity">
    <text evidence="2">Belongs to the bacterial solute-binding protein 5 family.</text>
</comment>
<dbReference type="Proteomes" id="UP000198762">
    <property type="component" value="Unassembled WGS sequence"/>
</dbReference>
<dbReference type="OrthoDB" id="9801912at2"/>
<evidence type="ECO:0000256" key="3">
    <source>
        <dbReference type="ARBA" id="ARBA00022448"/>
    </source>
</evidence>
<dbReference type="SUPFAM" id="SSF53850">
    <property type="entry name" value="Periplasmic binding protein-like II"/>
    <property type="match status" value="1"/>
</dbReference>
<reference evidence="8" key="1">
    <citation type="submission" date="2016-10" db="EMBL/GenBank/DDBJ databases">
        <authorList>
            <person name="Varghese N."/>
            <person name="Submissions S."/>
        </authorList>
    </citation>
    <scope>NUCLEOTIDE SEQUENCE [LARGE SCALE GENOMIC DNA]</scope>
    <source>
        <strain evidence="8">CGMCC 1.6489</strain>
    </source>
</reference>